<name>A0A2P5CCA8_TREOI</name>
<accession>A0A2P5CCA8</accession>
<evidence type="ECO:0000313" key="4">
    <source>
        <dbReference type="Proteomes" id="UP000237000"/>
    </source>
</evidence>
<evidence type="ECO:0000256" key="2">
    <source>
        <dbReference type="SAM" id="SignalP"/>
    </source>
</evidence>
<proteinExistence type="predicted"/>
<evidence type="ECO:0000313" key="3">
    <source>
        <dbReference type="EMBL" id="PON58657.1"/>
    </source>
</evidence>
<dbReference type="AlphaFoldDB" id="A0A2P5CCA8"/>
<reference evidence="4" key="1">
    <citation type="submission" date="2016-06" db="EMBL/GenBank/DDBJ databases">
        <title>Parallel loss of symbiosis genes in relatives of nitrogen-fixing non-legume Parasponia.</title>
        <authorList>
            <person name="Van Velzen R."/>
            <person name="Holmer R."/>
            <person name="Bu F."/>
            <person name="Rutten L."/>
            <person name="Van Zeijl A."/>
            <person name="Liu W."/>
            <person name="Santuari L."/>
            <person name="Cao Q."/>
            <person name="Sharma T."/>
            <person name="Shen D."/>
            <person name="Roswanjaya Y."/>
            <person name="Wardhani T."/>
            <person name="Kalhor M.S."/>
            <person name="Jansen J."/>
            <person name="Van den Hoogen J."/>
            <person name="Gungor B."/>
            <person name="Hartog M."/>
            <person name="Hontelez J."/>
            <person name="Verver J."/>
            <person name="Yang W.-C."/>
            <person name="Schijlen E."/>
            <person name="Repin R."/>
            <person name="Schilthuizen M."/>
            <person name="Schranz E."/>
            <person name="Heidstra R."/>
            <person name="Miyata K."/>
            <person name="Fedorova E."/>
            <person name="Kohlen W."/>
            <person name="Bisseling T."/>
            <person name="Smit S."/>
            <person name="Geurts R."/>
        </authorList>
    </citation>
    <scope>NUCLEOTIDE SEQUENCE [LARGE SCALE GENOMIC DNA]</scope>
    <source>
        <strain evidence="4">cv. RG33-2</strain>
    </source>
</reference>
<dbReference type="EMBL" id="JXTC01000383">
    <property type="protein sequence ID" value="PON58657.1"/>
    <property type="molecule type" value="Genomic_DNA"/>
</dbReference>
<comment type="caution">
    <text evidence="3">The sequence shown here is derived from an EMBL/GenBank/DDBJ whole genome shotgun (WGS) entry which is preliminary data.</text>
</comment>
<dbReference type="OrthoDB" id="10500859at2759"/>
<protein>
    <submittedName>
        <fullName evidence="3">Uncharacterized protein</fullName>
    </submittedName>
</protein>
<gene>
    <name evidence="3" type="ORF">TorRG33x02_290340</name>
</gene>
<feature type="region of interest" description="Disordered" evidence="1">
    <location>
        <begin position="44"/>
        <end position="76"/>
    </location>
</feature>
<keyword evidence="4" id="KW-1185">Reference proteome</keyword>
<organism evidence="3 4">
    <name type="scientific">Trema orientale</name>
    <name type="common">Charcoal tree</name>
    <name type="synonym">Celtis orientalis</name>
    <dbReference type="NCBI Taxonomy" id="63057"/>
    <lineage>
        <taxon>Eukaryota</taxon>
        <taxon>Viridiplantae</taxon>
        <taxon>Streptophyta</taxon>
        <taxon>Embryophyta</taxon>
        <taxon>Tracheophyta</taxon>
        <taxon>Spermatophyta</taxon>
        <taxon>Magnoliopsida</taxon>
        <taxon>eudicotyledons</taxon>
        <taxon>Gunneridae</taxon>
        <taxon>Pentapetalae</taxon>
        <taxon>rosids</taxon>
        <taxon>fabids</taxon>
        <taxon>Rosales</taxon>
        <taxon>Cannabaceae</taxon>
        <taxon>Trema</taxon>
    </lineage>
</organism>
<keyword evidence="2" id="KW-0732">Signal</keyword>
<evidence type="ECO:0000256" key="1">
    <source>
        <dbReference type="SAM" id="MobiDB-lite"/>
    </source>
</evidence>
<dbReference type="InParanoid" id="A0A2P5CCA8"/>
<dbReference type="Proteomes" id="UP000237000">
    <property type="component" value="Unassembled WGS sequence"/>
</dbReference>
<feature type="signal peptide" evidence="2">
    <location>
        <begin position="1"/>
        <end position="28"/>
    </location>
</feature>
<feature type="chain" id="PRO_5015184251" evidence="2">
    <location>
        <begin position="29"/>
        <end position="113"/>
    </location>
</feature>
<sequence length="113" mass="13176">MKQRKQTTVCYFLLNCMAMIHVHQSAYALSVVNSTKTKATTITFQREEEEEEEEKRDGPQFLFNTTREHPSNNVHQPQNLLQFRTQGSSLYGNITIYGKMIIEQSYGNEQRNV</sequence>